<feature type="region of interest" description="Disordered" evidence="1">
    <location>
        <begin position="195"/>
        <end position="254"/>
    </location>
</feature>
<keyword evidence="2" id="KW-0472">Membrane</keyword>
<comment type="caution">
    <text evidence="3">The sequence shown here is derived from an EMBL/GenBank/DDBJ whole genome shotgun (WGS) entry which is preliminary data.</text>
</comment>
<organism evidence="3 4">
    <name type="scientific">Periplaneta americana</name>
    <name type="common">American cockroach</name>
    <name type="synonym">Blatta americana</name>
    <dbReference type="NCBI Taxonomy" id="6978"/>
    <lineage>
        <taxon>Eukaryota</taxon>
        <taxon>Metazoa</taxon>
        <taxon>Ecdysozoa</taxon>
        <taxon>Arthropoda</taxon>
        <taxon>Hexapoda</taxon>
        <taxon>Insecta</taxon>
        <taxon>Pterygota</taxon>
        <taxon>Neoptera</taxon>
        <taxon>Polyneoptera</taxon>
        <taxon>Dictyoptera</taxon>
        <taxon>Blattodea</taxon>
        <taxon>Blattoidea</taxon>
        <taxon>Blattidae</taxon>
        <taxon>Blattinae</taxon>
        <taxon>Periplaneta</taxon>
    </lineage>
</organism>
<evidence type="ECO:0000256" key="1">
    <source>
        <dbReference type="SAM" id="MobiDB-lite"/>
    </source>
</evidence>
<gene>
    <name evidence="3" type="ORF">ANN_18102</name>
</gene>
<feature type="transmembrane region" description="Helical" evidence="2">
    <location>
        <begin position="42"/>
        <end position="62"/>
    </location>
</feature>
<sequence length="254" mass="29334">MERVKWTDRIRNEAVLERVGKERMSPHLWSNDFGLAQRLRALWIYGHSLLVVALCTVGSVLAHGNSWDREYGIRKVQDNTEGLELNGLHQVLVYANDVNMLGENPQTIRENTEILLEASKEVGSKSRKDKFPEDYLLHNDGTQGRLFPWSKEQLLQAIAEKKSIMQSHEKERNTPKKQKRLAWFTSLRVQCSSSCSNVRTTKSEMDRQNKKRSCVGKSGRRKNDVETDQKEKKELVRSEMDTHNKKRSRVGKSG</sequence>
<feature type="compositionally biased region" description="Basic and acidic residues" evidence="1">
    <location>
        <begin position="221"/>
        <end position="243"/>
    </location>
</feature>
<protein>
    <submittedName>
        <fullName evidence="3">Uncharacterized protein</fullName>
    </submittedName>
</protein>
<keyword evidence="2" id="KW-1133">Transmembrane helix</keyword>
<name>A0ABQ8SP31_PERAM</name>
<feature type="compositionally biased region" description="Basic residues" evidence="1">
    <location>
        <begin position="244"/>
        <end position="254"/>
    </location>
</feature>
<evidence type="ECO:0000256" key="2">
    <source>
        <dbReference type="SAM" id="Phobius"/>
    </source>
</evidence>
<evidence type="ECO:0000313" key="3">
    <source>
        <dbReference type="EMBL" id="KAJ4435486.1"/>
    </source>
</evidence>
<dbReference type="Proteomes" id="UP001148838">
    <property type="component" value="Unassembled WGS sequence"/>
</dbReference>
<evidence type="ECO:0000313" key="4">
    <source>
        <dbReference type="Proteomes" id="UP001148838"/>
    </source>
</evidence>
<keyword evidence="2" id="KW-0812">Transmembrane</keyword>
<dbReference type="EMBL" id="JAJSOF020000023">
    <property type="protein sequence ID" value="KAJ4435486.1"/>
    <property type="molecule type" value="Genomic_DNA"/>
</dbReference>
<keyword evidence="4" id="KW-1185">Reference proteome</keyword>
<feature type="compositionally biased region" description="Basic residues" evidence="1">
    <location>
        <begin position="209"/>
        <end position="220"/>
    </location>
</feature>
<accession>A0ABQ8SP31</accession>
<proteinExistence type="predicted"/>
<reference evidence="3 4" key="1">
    <citation type="journal article" date="2022" name="Allergy">
        <title>Genome assembly and annotation of Periplaneta americana reveal a comprehensive cockroach allergen profile.</title>
        <authorList>
            <person name="Wang L."/>
            <person name="Xiong Q."/>
            <person name="Saelim N."/>
            <person name="Wang L."/>
            <person name="Nong W."/>
            <person name="Wan A.T."/>
            <person name="Shi M."/>
            <person name="Liu X."/>
            <person name="Cao Q."/>
            <person name="Hui J.H.L."/>
            <person name="Sookrung N."/>
            <person name="Leung T.F."/>
            <person name="Tungtrongchitr A."/>
            <person name="Tsui S.K.W."/>
        </authorList>
    </citation>
    <scope>NUCLEOTIDE SEQUENCE [LARGE SCALE GENOMIC DNA]</scope>
    <source>
        <strain evidence="3">PWHHKU_190912</strain>
    </source>
</reference>